<feature type="non-terminal residue" evidence="1">
    <location>
        <position position="47"/>
    </location>
</feature>
<dbReference type="Proteomes" id="UP000003465">
    <property type="component" value="Unassembled WGS sequence"/>
</dbReference>
<comment type="caution">
    <text evidence="1">The sequence shown here is derived from an EMBL/GenBank/DDBJ whole genome shotgun (WGS) entry which is preliminary data.</text>
</comment>
<proteinExistence type="predicted"/>
<evidence type="ECO:0000313" key="1">
    <source>
        <dbReference type="EMBL" id="EGH26607.1"/>
    </source>
</evidence>
<reference evidence="1 2" key="1">
    <citation type="journal article" date="2011" name="PLoS Pathog.">
        <title>Dynamic evolution of pathogenicity revealed by sequencing and comparative genomics of 19 Pseudomonas syringae isolates.</title>
        <authorList>
            <person name="Baltrus D.A."/>
            <person name="Nishimura M.T."/>
            <person name="Romanchuk A."/>
            <person name="Chang J.H."/>
            <person name="Mukhtar M.S."/>
            <person name="Cherkis K."/>
            <person name="Roach J."/>
            <person name="Grant S.R."/>
            <person name="Jones C.D."/>
            <person name="Dangl J.L."/>
        </authorList>
    </citation>
    <scope>NUCLEOTIDE SEQUENCE [LARGE SCALE GENOMIC DNA]</scope>
    <source>
        <strain evidence="1 2">301020</strain>
    </source>
</reference>
<dbReference type="AlphaFoldDB" id="A0A656GLU7"/>
<gene>
    <name evidence="1" type="ORF">PSYMO_36178</name>
</gene>
<dbReference type="EMBL" id="AEAG01002571">
    <property type="protein sequence ID" value="EGH26607.1"/>
    <property type="molecule type" value="Genomic_DNA"/>
</dbReference>
<sequence>MDAPRPVFDAMRESDHTALSYSTAPDYHVATHPADATHGPPPATYRV</sequence>
<protein>
    <submittedName>
        <fullName evidence="1">Uncharacterized protein</fullName>
    </submittedName>
</protein>
<organism evidence="1 2">
    <name type="scientific">Pseudomonas amygdali pv. mori str. 301020</name>
    <dbReference type="NCBI Taxonomy" id="629261"/>
    <lineage>
        <taxon>Bacteria</taxon>
        <taxon>Pseudomonadati</taxon>
        <taxon>Pseudomonadota</taxon>
        <taxon>Gammaproteobacteria</taxon>
        <taxon>Pseudomonadales</taxon>
        <taxon>Pseudomonadaceae</taxon>
        <taxon>Pseudomonas</taxon>
        <taxon>Pseudomonas amygdali</taxon>
    </lineage>
</organism>
<evidence type="ECO:0000313" key="2">
    <source>
        <dbReference type="Proteomes" id="UP000003465"/>
    </source>
</evidence>
<name>A0A656GLU7_PSEA0</name>
<accession>A0A656GLU7</accession>